<dbReference type="KEGG" id="nbv:T478_0577"/>
<dbReference type="AlphaFoldDB" id="A0A0A7UZZ1"/>
<reference evidence="2" key="2">
    <citation type="submission" date="2016-05" db="EMBL/GenBank/DDBJ databases">
        <authorList>
            <person name="Lavstsen T."/>
            <person name="Jespersen J.S."/>
        </authorList>
    </citation>
    <scope>NUCLEOTIDE SEQUENCE [LARGE SCALE GENOMIC DNA]</scope>
    <source>
        <strain evidence="2">U25</strain>
    </source>
</reference>
<dbReference type="OrthoDB" id="9657at2157"/>
<evidence type="ECO:0008006" key="5">
    <source>
        <dbReference type="Google" id="ProtNLM"/>
    </source>
</evidence>
<dbReference type="GeneID" id="24816469"/>
<dbReference type="InterPro" id="IPR046600">
    <property type="entry name" value="DUF6659"/>
</dbReference>
<dbReference type="Proteomes" id="UP000241022">
    <property type="component" value="Unassembled WGS sequence"/>
</dbReference>
<keyword evidence="4" id="KW-1185">Reference proteome</keyword>
<evidence type="ECO:0000313" key="3">
    <source>
        <dbReference type="Proteomes" id="UP000030944"/>
    </source>
</evidence>
<dbReference type="HOGENOM" id="CLU_128582_0_0_2"/>
<dbReference type="Pfam" id="PF20364">
    <property type="entry name" value="DUF6659"/>
    <property type="match status" value="1"/>
</dbReference>
<evidence type="ECO:0000313" key="4">
    <source>
        <dbReference type="Proteomes" id="UP000241022"/>
    </source>
</evidence>
<dbReference type="RefSeq" id="WP_048105029.1">
    <property type="nucleotide sequence ID" value="NZ_CP007026.1"/>
</dbReference>
<dbReference type="EMBL" id="CP007026">
    <property type="protein sequence ID" value="AJA92362.1"/>
    <property type="molecule type" value="Genomic_DNA"/>
</dbReference>
<evidence type="ECO:0000313" key="1">
    <source>
        <dbReference type="EMBL" id="AJA92362.1"/>
    </source>
</evidence>
<gene>
    <name evidence="2" type="ORF">A7X95_00695</name>
    <name evidence="1" type="ORF">T478_0577</name>
</gene>
<protein>
    <recommendedName>
        <fullName evidence="5">Roadblock/LAMTOR2 domain-containing protein</fullName>
    </recommendedName>
</protein>
<sequence>MSDSVYDPRCKEIQHHDGVRFAAIINHAGEKIAGGFTEGVNPYEGDETKLHDFYKFALTVSLRTDELNNSLGALNYIASRRDKVILISFPFPVTTNILLISAEPGLDIEKLAQNVVKIFSDDSSGFTKTLADD</sequence>
<accession>A0A0A7UZZ1</accession>
<reference evidence="2 4" key="3">
    <citation type="submission" date="2018-04" db="EMBL/GenBank/DDBJ databases">
        <title>Transcriptomics of ammonia oxidizing archaea.</title>
        <authorList>
            <person name="Carini P."/>
        </authorList>
    </citation>
    <scope>NUCLEOTIDE SEQUENCE [LARGE SCALE GENOMIC DNA]</scope>
    <source>
        <strain evidence="2 4">U25</strain>
    </source>
</reference>
<organism evidence="1 3">
    <name type="scientific">Candidatus Nitrosopelagicus brevis</name>
    <dbReference type="NCBI Taxonomy" id="1410606"/>
    <lineage>
        <taxon>Archaea</taxon>
        <taxon>Nitrososphaerota</taxon>
    </lineage>
</organism>
<dbReference type="EMBL" id="LXWN01000001">
    <property type="protein sequence ID" value="PTL87837.1"/>
    <property type="molecule type" value="Genomic_DNA"/>
</dbReference>
<name>A0A0A7UZZ1_9ARCH</name>
<dbReference type="Proteomes" id="UP000030944">
    <property type="component" value="Chromosome"/>
</dbReference>
<reference evidence="1 3" key="1">
    <citation type="journal article" date="2015" name="Proc. Natl. Acad. Sci. U.S.A.">
        <title>Genomic and proteomic characterization of "Candidatus Nitrosopelagicus brevis": An ammonia-oxidizing archaeon from the open ocean.</title>
        <authorList>
            <person name="Santoro A.E."/>
            <person name="Dupont C.L."/>
            <person name="Richter R.A."/>
            <person name="Craig M.T."/>
            <person name="Carini P."/>
            <person name="McIlvin M.R."/>
            <person name="Yang Y."/>
            <person name="Orsi W.D."/>
            <person name="Moran D.M."/>
            <person name="Saito M.A."/>
        </authorList>
    </citation>
    <scope>NUCLEOTIDE SEQUENCE [LARGE SCALE GENOMIC DNA]</scope>
    <source>
        <strain evidence="1">CN25</strain>
        <strain evidence="3">V2</strain>
    </source>
</reference>
<evidence type="ECO:0000313" key="2">
    <source>
        <dbReference type="EMBL" id="PTL87837.1"/>
    </source>
</evidence>
<proteinExistence type="predicted"/>
<dbReference type="STRING" id="1410606.T478_0577"/>